<dbReference type="EMBL" id="JQBP01000002">
    <property type="protein sequence ID" value="KRN75418.1"/>
    <property type="molecule type" value="Genomic_DNA"/>
</dbReference>
<keyword evidence="2" id="KW-1185">Reference proteome</keyword>
<gene>
    <name evidence="1" type="ORF">IV73_GL000584</name>
</gene>
<sequence>MGELMMASYQKFVDASNGLVYLATAVKQKPSVRLVAFAVDANDESVWYVFSMDPHAPKTEELAQNEHVAVVTSVDMKSGMRINSNQVTMVPSQKTWDDVQPFFADNQGFLNAHHPEQEKLYELHFDSLVLETYNPADRQEITFHN</sequence>
<dbReference type="AlphaFoldDB" id="A0A0R2JLZ4"/>
<protein>
    <submittedName>
        <fullName evidence="1">Uncharacterized protein</fullName>
    </submittedName>
</protein>
<dbReference type="PATRIC" id="fig|1616.3.peg.600"/>
<organism evidence="1 2">
    <name type="scientific">Weissella kandleri</name>
    <dbReference type="NCBI Taxonomy" id="1616"/>
    <lineage>
        <taxon>Bacteria</taxon>
        <taxon>Bacillati</taxon>
        <taxon>Bacillota</taxon>
        <taxon>Bacilli</taxon>
        <taxon>Lactobacillales</taxon>
        <taxon>Lactobacillaceae</taxon>
        <taxon>Weissella</taxon>
    </lineage>
</organism>
<dbReference type="STRING" id="1616.IV73_GL000584"/>
<dbReference type="SUPFAM" id="SSF50475">
    <property type="entry name" value="FMN-binding split barrel"/>
    <property type="match status" value="1"/>
</dbReference>
<dbReference type="OrthoDB" id="2146042at2"/>
<dbReference type="Gene3D" id="2.30.110.10">
    <property type="entry name" value="Electron Transport, Fmn-binding Protein, Chain A"/>
    <property type="match status" value="1"/>
</dbReference>
<dbReference type="InterPro" id="IPR012349">
    <property type="entry name" value="Split_barrel_FMN-bd"/>
</dbReference>
<evidence type="ECO:0000313" key="1">
    <source>
        <dbReference type="EMBL" id="KRN75418.1"/>
    </source>
</evidence>
<reference evidence="1 2" key="1">
    <citation type="journal article" date="2015" name="Genome Announc.">
        <title>Expanding the biotechnology potential of lactobacilli through comparative genomics of 213 strains and associated genera.</title>
        <authorList>
            <person name="Sun Z."/>
            <person name="Harris H.M."/>
            <person name="McCann A."/>
            <person name="Guo C."/>
            <person name="Argimon S."/>
            <person name="Zhang W."/>
            <person name="Yang X."/>
            <person name="Jeffery I.B."/>
            <person name="Cooney J.C."/>
            <person name="Kagawa T.F."/>
            <person name="Liu W."/>
            <person name="Song Y."/>
            <person name="Salvetti E."/>
            <person name="Wrobel A."/>
            <person name="Rasinkangas P."/>
            <person name="Parkhill J."/>
            <person name="Rea M.C."/>
            <person name="O'Sullivan O."/>
            <person name="Ritari J."/>
            <person name="Douillard F.P."/>
            <person name="Paul Ross R."/>
            <person name="Yang R."/>
            <person name="Briner A.E."/>
            <person name="Felis G.E."/>
            <person name="de Vos W.M."/>
            <person name="Barrangou R."/>
            <person name="Klaenhammer T.R."/>
            <person name="Caufield P.W."/>
            <person name="Cui Y."/>
            <person name="Zhang H."/>
            <person name="O'Toole P.W."/>
        </authorList>
    </citation>
    <scope>NUCLEOTIDE SEQUENCE [LARGE SCALE GENOMIC DNA]</scope>
    <source>
        <strain evidence="1 2">DSM 20593</strain>
    </source>
</reference>
<dbReference type="Proteomes" id="UP000051655">
    <property type="component" value="Unassembled WGS sequence"/>
</dbReference>
<proteinExistence type="predicted"/>
<evidence type="ECO:0000313" key="2">
    <source>
        <dbReference type="Proteomes" id="UP000051655"/>
    </source>
</evidence>
<accession>A0A0R2JLZ4</accession>
<name>A0A0R2JLZ4_9LACO</name>
<comment type="caution">
    <text evidence="1">The sequence shown here is derived from an EMBL/GenBank/DDBJ whole genome shotgun (WGS) entry which is preliminary data.</text>
</comment>